<dbReference type="Pfam" id="PF10615">
    <property type="entry name" value="DUF2470"/>
    <property type="match status" value="1"/>
</dbReference>
<dbReference type="PANTHER" id="PTHR37783">
    <property type="entry name" value="MEMBRANE PROTEIN, PUTATIVE (AFU_ORTHOLOGUE AFUA_1G04315)-RELATED"/>
    <property type="match status" value="1"/>
</dbReference>
<evidence type="ECO:0000256" key="1">
    <source>
        <dbReference type="SAM" id="Phobius"/>
    </source>
</evidence>
<dbReference type="HOGENOM" id="CLU_081019_0_0_1"/>
<accession>M2MUY3</accession>
<name>M2MUY3_BAUPA</name>
<keyword evidence="1" id="KW-1133">Transmembrane helix</keyword>
<sequence>MADPDAKDNAAKSRIVTHMNEDHHNSIVRYLEHYHKLYSWQAYDARMSGVDLSGMTFVCRGHTYRIPFQPPLASYKDARERVVQMDKDALRGLGRSDVAIKEFLPPTGFYLVNFIAVSATMVAYSQRWWFAKGHIVERIIGSGFARFSWTIQPYLIGAMLAIHLTEMLYFMTFTLPKHSVNPRTSTFWKWAAVVFVEGVGAQTRFANLVKVKQEAKAKQQH</sequence>
<keyword evidence="4" id="KW-1185">Reference proteome</keyword>
<keyword evidence="1" id="KW-0812">Transmembrane</keyword>
<evidence type="ECO:0000313" key="3">
    <source>
        <dbReference type="EMBL" id="EMC95393.1"/>
    </source>
</evidence>
<dbReference type="InterPro" id="IPR019595">
    <property type="entry name" value="DUF2470"/>
</dbReference>
<dbReference type="RefSeq" id="XP_007677877.1">
    <property type="nucleotide sequence ID" value="XM_007679687.1"/>
</dbReference>
<dbReference type="PANTHER" id="PTHR37783:SF1">
    <property type="entry name" value="MEMBRANE PROTEIN, PUTATIVE (AFU_ORTHOLOGUE AFUA_1G04315)-RELATED"/>
    <property type="match status" value="1"/>
</dbReference>
<organism evidence="3 4">
    <name type="scientific">Baudoinia panamericana (strain UAMH 10762)</name>
    <name type="common">Angels' share fungus</name>
    <name type="synonym">Baudoinia compniacensis (strain UAMH 10762)</name>
    <dbReference type="NCBI Taxonomy" id="717646"/>
    <lineage>
        <taxon>Eukaryota</taxon>
        <taxon>Fungi</taxon>
        <taxon>Dikarya</taxon>
        <taxon>Ascomycota</taxon>
        <taxon>Pezizomycotina</taxon>
        <taxon>Dothideomycetes</taxon>
        <taxon>Dothideomycetidae</taxon>
        <taxon>Mycosphaerellales</taxon>
        <taxon>Teratosphaeriaceae</taxon>
        <taxon>Baudoinia</taxon>
    </lineage>
</organism>
<dbReference type="eggNOG" id="ENOG502RZUI">
    <property type="taxonomic scope" value="Eukaryota"/>
</dbReference>
<dbReference type="SUPFAM" id="SSF50475">
    <property type="entry name" value="FMN-binding split barrel"/>
    <property type="match status" value="1"/>
</dbReference>
<reference evidence="3 4" key="1">
    <citation type="journal article" date="2012" name="PLoS Pathog.">
        <title>Diverse lifestyles and strategies of plant pathogenesis encoded in the genomes of eighteen Dothideomycetes fungi.</title>
        <authorList>
            <person name="Ohm R.A."/>
            <person name="Feau N."/>
            <person name="Henrissat B."/>
            <person name="Schoch C.L."/>
            <person name="Horwitz B.A."/>
            <person name="Barry K.W."/>
            <person name="Condon B.J."/>
            <person name="Copeland A.C."/>
            <person name="Dhillon B."/>
            <person name="Glaser F."/>
            <person name="Hesse C.N."/>
            <person name="Kosti I."/>
            <person name="LaButti K."/>
            <person name="Lindquist E.A."/>
            <person name="Lucas S."/>
            <person name="Salamov A.A."/>
            <person name="Bradshaw R.E."/>
            <person name="Ciuffetti L."/>
            <person name="Hamelin R.C."/>
            <person name="Kema G.H.J."/>
            <person name="Lawrence C."/>
            <person name="Scott J.A."/>
            <person name="Spatafora J.W."/>
            <person name="Turgeon B.G."/>
            <person name="de Wit P.J.G.M."/>
            <person name="Zhong S."/>
            <person name="Goodwin S.B."/>
            <person name="Grigoriev I.V."/>
        </authorList>
    </citation>
    <scope>NUCLEOTIDE SEQUENCE [LARGE SCALE GENOMIC DNA]</scope>
    <source>
        <strain evidence="3 4">UAMH 10762</strain>
    </source>
</reference>
<evidence type="ECO:0000313" key="4">
    <source>
        <dbReference type="Proteomes" id="UP000011761"/>
    </source>
</evidence>
<dbReference type="Proteomes" id="UP000011761">
    <property type="component" value="Unassembled WGS sequence"/>
</dbReference>
<dbReference type="OMA" id="VECFFFD"/>
<protein>
    <recommendedName>
        <fullName evidence="2">DUF2470 domain-containing protein</fullName>
    </recommendedName>
</protein>
<dbReference type="EMBL" id="KB445557">
    <property type="protein sequence ID" value="EMC95393.1"/>
    <property type="molecule type" value="Genomic_DNA"/>
</dbReference>
<dbReference type="OrthoDB" id="5553410at2759"/>
<evidence type="ECO:0000259" key="2">
    <source>
        <dbReference type="Pfam" id="PF10615"/>
    </source>
</evidence>
<dbReference type="Gene3D" id="3.20.180.10">
    <property type="entry name" value="PNP-oxidase-like"/>
    <property type="match status" value="1"/>
</dbReference>
<dbReference type="AlphaFoldDB" id="M2MUY3"/>
<dbReference type="KEGG" id="bcom:BAUCODRAFT_539281"/>
<feature type="transmembrane region" description="Helical" evidence="1">
    <location>
        <begin position="154"/>
        <end position="175"/>
    </location>
</feature>
<keyword evidence="1" id="KW-0472">Membrane</keyword>
<dbReference type="GeneID" id="19115288"/>
<dbReference type="InterPro" id="IPR037119">
    <property type="entry name" value="Haem_oxidase_HugZ-like_sf"/>
</dbReference>
<feature type="domain" description="DUF2470" evidence="2">
    <location>
        <begin position="12"/>
        <end position="85"/>
    </location>
</feature>
<proteinExistence type="predicted"/>
<gene>
    <name evidence="3" type="ORF">BAUCODRAFT_539281</name>
</gene>
<feature type="transmembrane region" description="Helical" evidence="1">
    <location>
        <begin position="103"/>
        <end position="124"/>
    </location>
</feature>